<evidence type="ECO:0000313" key="1">
    <source>
        <dbReference type="EMBL" id="KAH7911893.1"/>
    </source>
</evidence>
<keyword evidence="2" id="KW-1185">Reference proteome</keyword>
<dbReference type="Proteomes" id="UP000790377">
    <property type="component" value="Unassembled WGS sequence"/>
</dbReference>
<gene>
    <name evidence="1" type="ORF">BJ138DRAFT_1100691</name>
</gene>
<accession>A0ACB8AGQ8</accession>
<evidence type="ECO:0000313" key="2">
    <source>
        <dbReference type="Proteomes" id="UP000790377"/>
    </source>
</evidence>
<proteinExistence type="predicted"/>
<protein>
    <submittedName>
        <fullName evidence="1">Uncharacterized protein</fullName>
    </submittedName>
</protein>
<dbReference type="EMBL" id="MU267664">
    <property type="protein sequence ID" value="KAH7911893.1"/>
    <property type="molecule type" value="Genomic_DNA"/>
</dbReference>
<organism evidence="1 2">
    <name type="scientific">Hygrophoropsis aurantiaca</name>
    <dbReference type="NCBI Taxonomy" id="72124"/>
    <lineage>
        <taxon>Eukaryota</taxon>
        <taxon>Fungi</taxon>
        <taxon>Dikarya</taxon>
        <taxon>Basidiomycota</taxon>
        <taxon>Agaricomycotina</taxon>
        <taxon>Agaricomycetes</taxon>
        <taxon>Agaricomycetidae</taxon>
        <taxon>Boletales</taxon>
        <taxon>Coniophorineae</taxon>
        <taxon>Hygrophoropsidaceae</taxon>
        <taxon>Hygrophoropsis</taxon>
    </lineage>
</organism>
<reference evidence="1" key="1">
    <citation type="journal article" date="2021" name="New Phytol.">
        <title>Evolutionary innovations through gain and loss of genes in the ectomycorrhizal Boletales.</title>
        <authorList>
            <person name="Wu G."/>
            <person name="Miyauchi S."/>
            <person name="Morin E."/>
            <person name="Kuo A."/>
            <person name="Drula E."/>
            <person name="Varga T."/>
            <person name="Kohler A."/>
            <person name="Feng B."/>
            <person name="Cao Y."/>
            <person name="Lipzen A."/>
            <person name="Daum C."/>
            <person name="Hundley H."/>
            <person name="Pangilinan J."/>
            <person name="Johnson J."/>
            <person name="Barry K."/>
            <person name="LaButti K."/>
            <person name="Ng V."/>
            <person name="Ahrendt S."/>
            <person name="Min B."/>
            <person name="Choi I.G."/>
            <person name="Park H."/>
            <person name="Plett J.M."/>
            <person name="Magnuson J."/>
            <person name="Spatafora J.W."/>
            <person name="Nagy L.G."/>
            <person name="Henrissat B."/>
            <person name="Grigoriev I.V."/>
            <person name="Yang Z.L."/>
            <person name="Xu J."/>
            <person name="Martin F.M."/>
        </authorList>
    </citation>
    <scope>NUCLEOTIDE SEQUENCE</scope>
    <source>
        <strain evidence="1">ATCC 28755</strain>
    </source>
</reference>
<sequence length="178" mass="19932">MVGRSLHLVIALVIIQISFVCSLPHDIIGNRPVGEPRTLRGRPYRARKDHPITVSRQPFETYHHDSLEGLRPKGFLRTRRPSRSIVSSINPLQVDSMRGPRAVNEVNANYLSHAQRPRAPAIKSVTPEFHVFSSSKNKVIRSTSGYIAQPTPSSSAKHNTPQKKGRKEKIYKLSPGSE</sequence>
<comment type="caution">
    <text evidence="1">The sequence shown here is derived from an EMBL/GenBank/DDBJ whole genome shotgun (WGS) entry which is preliminary data.</text>
</comment>
<name>A0ACB8AGQ8_9AGAM</name>